<proteinExistence type="predicted"/>
<reference evidence="1 2" key="1">
    <citation type="submission" date="2020-01" db="EMBL/GenBank/DDBJ databases">
        <authorList>
            <consortium name="DOE Joint Genome Institute"/>
            <person name="Haridas S."/>
            <person name="Albert R."/>
            <person name="Binder M."/>
            <person name="Bloem J."/>
            <person name="Labutti K."/>
            <person name="Salamov A."/>
            <person name="Andreopoulos B."/>
            <person name="Baker S.E."/>
            <person name="Barry K."/>
            <person name="Bills G."/>
            <person name="Bluhm B.H."/>
            <person name="Cannon C."/>
            <person name="Castanera R."/>
            <person name="Culley D.E."/>
            <person name="Daum C."/>
            <person name="Ezra D."/>
            <person name="Gonzalez J.B."/>
            <person name="Henrissat B."/>
            <person name="Kuo A."/>
            <person name="Liang C."/>
            <person name="Lipzen A."/>
            <person name="Lutzoni F."/>
            <person name="Magnuson J."/>
            <person name="Mondo S."/>
            <person name="Nolan M."/>
            <person name="Ohm R."/>
            <person name="Pangilinan J."/>
            <person name="Park H.-J.H."/>
            <person name="Ramirez L."/>
            <person name="Alfaro M."/>
            <person name="Sun H."/>
            <person name="Tritt A."/>
            <person name="Yoshinaga Y."/>
            <person name="Zwiers L.-H.L."/>
            <person name="Turgeon B.G."/>
            <person name="Goodwin S.B."/>
            <person name="Spatafora J.W."/>
            <person name="Crous P.W."/>
            <person name="Grigoriev I.V."/>
        </authorList>
    </citation>
    <scope>NUCLEOTIDE SEQUENCE [LARGE SCALE GENOMIC DNA]</scope>
    <source>
        <strain evidence="1 2">CBS 611.86</strain>
    </source>
</reference>
<sequence length="178" mass="20147">MTVVLLFCIAEEAKPFIHTILSLPETPLALVEQQECPSDESGLRSKLADNEEFTTEFAGASVEDCQKWILKHQDTAMFVEPNIIGIADARTAKDGTILMTWYREMEGENCPPYGVLPPEADSWWDFRVRPEQAPNVLADLNFVAPDVTFPWYFARKDEFTDEDGVFDAVKAARTLKKQ</sequence>
<dbReference type="EMBL" id="JAADJZ010000016">
    <property type="protein sequence ID" value="KAF2869293.1"/>
    <property type="molecule type" value="Genomic_DNA"/>
</dbReference>
<name>A0A7C8I7K3_9PLEO</name>
<dbReference type="OrthoDB" id="4456803at2759"/>
<evidence type="ECO:0000313" key="1">
    <source>
        <dbReference type="EMBL" id="KAF2869293.1"/>
    </source>
</evidence>
<dbReference type="Proteomes" id="UP000481861">
    <property type="component" value="Unassembled WGS sequence"/>
</dbReference>
<comment type="caution">
    <text evidence="1">The sequence shown here is derived from an EMBL/GenBank/DDBJ whole genome shotgun (WGS) entry which is preliminary data.</text>
</comment>
<dbReference type="AlphaFoldDB" id="A0A7C8I7K3"/>
<keyword evidence="2" id="KW-1185">Reference proteome</keyword>
<accession>A0A7C8I7K3</accession>
<evidence type="ECO:0000313" key="2">
    <source>
        <dbReference type="Proteomes" id="UP000481861"/>
    </source>
</evidence>
<organism evidence="1 2">
    <name type="scientific">Massariosphaeria phaeospora</name>
    <dbReference type="NCBI Taxonomy" id="100035"/>
    <lineage>
        <taxon>Eukaryota</taxon>
        <taxon>Fungi</taxon>
        <taxon>Dikarya</taxon>
        <taxon>Ascomycota</taxon>
        <taxon>Pezizomycotina</taxon>
        <taxon>Dothideomycetes</taxon>
        <taxon>Pleosporomycetidae</taxon>
        <taxon>Pleosporales</taxon>
        <taxon>Pleosporales incertae sedis</taxon>
        <taxon>Massariosphaeria</taxon>
    </lineage>
</organism>
<protein>
    <submittedName>
        <fullName evidence="1">Uncharacterized protein</fullName>
    </submittedName>
</protein>
<gene>
    <name evidence="1" type="ORF">BDV95DRAFT_669637</name>
</gene>